<accession>G5AE52</accession>
<evidence type="ECO:0008006" key="3">
    <source>
        <dbReference type="Google" id="ProtNLM"/>
    </source>
</evidence>
<dbReference type="InParanoid" id="G5AE52"/>
<dbReference type="EMBL" id="JH159164">
    <property type="protein sequence ID" value="EGZ06454.1"/>
    <property type="molecule type" value="Genomic_DNA"/>
</dbReference>
<dbReference type="RefSeq" id="XP_009538351.1">
    <property type="nucleotide sequence ID" value="XM_009540056.1"/>
</dbReference>
<feature type="non-terminal residue" evidence="1">
    <location>
        <position position="1"/>
    </location>
</feature>
<organism evidence="1 2">
    <name type="scientific">Phytophthora sojae (strain P6497)</name>
    <name type="common">Soybean stem and root rot agent</name>
    <name type="synonym">Phytophthora megasperma f. sp. glycines</name>
    <dbReference type="NCBI Taxonomy" id="1094619"/>
    <lineage>
        <taxon>Eukaryota</taxon>
        <taxon>Sar</taxon>
        <taxon>Stramenopiles</taxon>
        <taxon>Oomycota</taxon>
        <taxon>Peronosporomycetes</taxon>
        <taxon>Peronosporales</taxon>
        <taxon>Peronosporaceae</taxon>
        <taxon>Phytophthora</taxon>
    </lineage>
</organism>
<reference evidence="1 2" key="1">
    <citation type="journal article" date="2006" name="Science">
        <title>Phytophthora genome sequences uncover evolutionary origins and mechanisms of pathogenesis.</title>
        <authorList>
            <person name="Tyler B.M."/>
            <person name="Tripathy S."/>
            <person name="Zhang X."/>
            <person name="Dehal P."/>
            <person name="Jiang R.H."/>
            <person name="Aerts A."/>
            <person name="Arredondo F.D."/>
            <person name="Baxter L."/>
            <person name="Bensasson D."/>
            <person name="Beynon J.L."/>
            <person name="Chapman J."/>
            <person name="Damasceno C.M."/>
            <person name="Dorrance A.E."/>
            <person name="Dou D."/>
            <person name="Dickerman A.W."/>
            <person name="Dubchak I.L."/>
            <person name="Garbelotto M."/>
            <person name="Gijzen M."/>
            <person name="Gordon S.G."/>
            <person name="Govers F."/>
            <person name="Grunwald N.J."/>
            <person name="Huang W."/>
            <person name="Ivors K.L."/>
            <person name="Jones R.W."/>
            <person name="Kamoun S."/>
            <person name="Krampis K."/>
            <person name="Lamour K.H."/>
            <person name="Lee M.K."/>
            <person name="McDonald W.H."/>
            <person name="Medina M."/>
            <person name="Meijer H.J."/>
            <person name="Nordberg E.K."/>
            <person name="Maclean D.J."/>
            <person name="Ospina-Giraldo M.D."/>
            <person name="Morris P.F."/>
            <person name="Phuntumart V."/>
            <person name="Putnam N.H."/>
            <person name="Rash S."/>
            <person name="Rose J.K."/>
            <person name="Sakihama Y."/>
            <person name="Salamov A.A."/>
            <person name="Savidor A."/>
            <person name="Scheuring C.F."/>
            <person name="Smith B.M."/>
            <person name="Sobral B.W."/>
            <person name="Terry A."/>
            <person name="Torto-Alalibo T.A."/>
            <person name="Win J."/>
            <person name="Xu Z."/>
            <person name="Zhang H."/>
            <person name="Grigoriev I.V."/>
            <person name="Rokhsar D.S."/>
            <person name="Boore J.L."/>
        </authorList>
    </citation>
    <scope>NUCLEOTIDE SEQUENCE [LARGE SCALE GENOMIC DNA]</scope>
    <source>
        <strain evidence="1 2">P6497</strain>
    </source>
</reference>
<proteinExistence type="predicted"/>
<evidence type="ECO:0000313" key="2">
    <source>
        <dbReference type="Proteomes" id="UP000002640"/>
    </source>
</evidence>
<dbReference type="AlphaFoldDB" id="G5AE52"/>
<dbReference type="KEGG" id="psoj:PHYSODRAFT_416231"/>
<sequence>FGAASGLRLNIDKTVAMALHEDGLSPPLDWRWRIQLLDPSARCRYLGMQIGSKDQKAATWHLRTRLRLASHKTLSVEQRAQVVAAVVIPNLLFIGRHAWPTTA</sequence>
<dbReference type="Proteomes" id="UP000002640">
    <property type="component" value="Unassembled WGS sequence"/>
</dbReference>
<dbReference type="GeneID" id="20651923"/>
<keyword evidence="2" id="KW-1185">Reference proteome</keyword>
<gene>
    <name evidence="1" type="ORF">PHYSODRAFT_416231</name>
</gene>
<name>G5AE52_PHYSP</name>
<feature type="non-terminal residue" evidence="1">
    <location>
        <position position="103"/>
    </location>
</feature>
<evidence type="ECO:0000313" key="1">
    <source>
        <dbReference type="EMBL" id="EGZ06454.1"/>
    </source>
</evidence>
<protein>
    <recommendedName>
        <fullName evidence="3">Reverse transcriptase domain-containing protein</fullName>
    </recommendedName>
</protein>